<reference evidence="2 3" key="1">
    <citation type="submission" date="2006-08" db="EMBL/GenBank/DDBJ databases">
        <title>Complete sequence of Maricaulis maris MCS10.</title>
        <authorList>
            <consortium name="US DOE Joint Genome Institute"/>
            <person name="Copeland A."/>
            <person name="Lucas S."/>
            <person name="Lapidus A."/>
            <person name="Barry K."/>
            <person name="Detter J.C."/>
            <person name="Glavina del Rio T."/>
            <person name="Hammon N."/>
            <person name="Israni S."/>
            <person name="Dalin E."/>
            <person name="Tice H."/>
            <person name="Pitluck S."/>
            <person name="Saunders E."/>
            <person name="Brettin T."/>
            <person name="Bruce D."/>
            <person name="Han C."/>
            <person name="Tapia R."/>
            <person name="Gilna P."/>
            <person name="Schmutz J."/>
            <person name="Larimer F."/>
            <person name="Land M."/>
            <person name="Hauser L."/>
            <person name="Kyrpides N."/>
            <person name="Mikhailova N."/>
            <person name="Viollier P."/>
            <person name="Stephens C."/>
            <person name="Richardson P."/>
        </authorList>
    </citation>
    <scope>NUCLEOTIDE SEQUENCE [LARGE SCALE GENOMIC DNA]</scope>
    <source>
        <strain evidence="2 3">MCS10</strain>
    </source>
</reference>
<keyword evidence="1" id="KW-1133">Transmembrane helix</keyword>
<dbReference type="AlphaFoldDB" id="Q0ALE6"/>
<accession>Q0ALE6</accession>
<gene>
    <name evidence="2" type="ordered locus">Mmar10_2611</name>
</gene>
<dbReference type="KEGG" id="mmr:Mmar10_2611"/>
<evidence type="ECO:0000313" key="3">
    <source>
        <dbReference type="Proteomes" id="UP000001964"/>
    </source>
</evidence>
<protein>
    <submittedName>
        <fullName evidence="2">Uncharacterized protein</fullName>
    </submittedName>
</protein>
<feature type="transmembrane region" description="Helical" evidence="1">
    <location>
        <begin position="66"/>
        <end position="99"/>
    </location>
</feature>
<sequence>MMFDELQTLLDLPGMDLALKFAPLVWAVIWIFITVSLWRGGFVDLVEKLTRPRWAGPERVRAVMMLPVRAVMLALVAALAATITTLGIAFNAAVVVGVVQAFSTGG</sequence>
<keyword evidence="1" id="KW-0812">Transmembrane</keyword>
<evidence type="ECO:0000313" key="2">
    <source>
        <dbReference type="EMBL" id="ABI66897.1"/>
    </source>
</evidence>
<keyword evidence="1" id="KW-0472">Membrane</keyword>
<name>Q0ALE6_MARMM</name>
<dbReference type="Proteomes" id="UP000001964">
    <property type="component" value="Chromosome"/>
</dbReference>
<dbReference type="HOGENOM" id="CLU_2219969_0_0_5"/>
<evidence type="ECO:0000256" key="1">
    <source>
        <dbReference type="SAM" id="Phobius"/>
    </source>
</evidence>
<keyword evidence="3" id="KW-1185">Reference proteome</keyword>
<dbReference type="EMBL" id="CP000449">
    <property type="protein sequence ID" value="ABI66897.1"/>
    <property type="molecule type" value="Genomic_DNA"/>
</dbReference>
<proteinExistence type="predicted"/>
<organism evidence="2 3">
    <name type="scientific">Maricaulis maris (strain MCS10)</name>
    <name type="common">Caulobacter maris</name>
    <dbReference type="NCBI Taxonomy" id="394221"/>
    <lineage>
        <taxon>Bacteria</taxon>
        <taxon>Pseudomonadati</taxon>
        <taxon>Pseudomonadota</taxon>
        <taxon>Alphaproteobacteria</taxon>
        <taxon>Maricaulales</taxon>
        <taxon>Maricaulaceae</taxon>
        <taxon>Maricaulis</taxon>
    </lineage>
</organism>
<feature type="transmembrane region" description="Helical" evidence="1">
    <location>
        <begin position="24"/>
        <end position="46"/>
    </location>
</feature>
<dbReference type="STRING" id="394221.Mmar10_2611"/>